<keyword evidence="1" id="KW-1133">Transmembrane helix</keyword>
<dbReference type="Proteomes" id="UP001432222">
    <property type="component" value="Chromosome"/>
</dbReference>
<sequence length="69" mass="7185">MNRSLRLVVAALGVPTLSALAAALACWPIHDGPLGPQLLIFGLILATGISAGLPACLTWLTPERDHDNT</sequence>
<accession>A0ABZ1TYG5</accession>
<evidence type="ECO:0000256" key="1">
    <source>
        <dbReference type="SAM" id="Phobius"/>
    </source>
</evidence>
<reference evidence="3" key="1">
    <citation type="submission" date="2022-10" db="EMBL/GenBank/DDBJ databases">
        <title>The complete genomes of actinobacterial strains from the NBC collection.</title>
        <authorList>
            <person name="Joergensen T.S."/>
            <person name="Alvarez Arevalo M."/>
            <person name="Sterndorff E.B."/>
            <person name="Faurdal D."/>
            <person name="Vuksanovic O."/>
            <person name="Mourched A.-S."/>
            <person name="Charusanti P."/>
            <person name="Shaw S."/>
            <person name="Blin K."/>
            <person name="Weber T."/>
        </authorList>
    </citation>
    <scope>NUCLEOTIDE SEQUENCE</scope>
    <source>
        <strain evidence="3">NBC_00222</strain>
    </source>
</reference>
<organism evidence="3 4">
    <name type="scientific">Kitasatospora purpeofusca</name>
    <dbReference type="NCBI Taxonomy" id="67352"/>
    <lineage>
        <taxon>Bacteria</taxon>
        <taxon>Bacillati</taxon>
        <taxon>Actinomycetota</taxon>
        <taxon>Actinomycetes</taxon>
        <taxon>Kitasatosporales</taxon>
        <taxon>Streptomycetaceae</taxon>
        <taxon>Kitasatospora</taxon>
    </lineage>
</organism>
<dbReference type="RefSeq" id="WP_328954592.1">
    <property type="nucleotide sequence ID" value="NZ_CP108110.1"/>
</dbReference>
<name>A0ABZ1TYG5_9ACTN</name>
<keyword evidence="1" id="KW-0472">Membrane</keyword>
<keyword evidence="4" id="KW-1185">Reference proteome</keyword>
<proteinExistence type="predicted"/>
<dbReference type="PROSITE" id="PS51257">
    <property type="entry name" value="PROKAR_LIPOPROTEIN"/>
    <property type="match status" value="1"/>
</dbReference>
<keyword evidence="2" id="KW-0732">Signal</keyword>
<evidence type="ECO:0000256" key="2">
    <source>
        <dbReference type="SAM" id="SignalP"/>
    </source>
</evidence>
<keyword evidence="1" id="KW-0812">Transmembrane</keyword>
<feature type="chain" id="PRO_5047274912" evidence="2">
    <location>
        <begin position="22"/>
        <end position="69"/>
    </location>
</feature>
<dbReference type="EMBL" id="CP108110">
    <property type="protein sequence ID" value="WUQ83574.1"/>
    <property type="molecule type" value="Genomic_DNA"/>
</dbReference>
<gene>
    <name evidence="3" type="ORF">OHA16_11730</name>
</gene>
<feature type="signal peptide" evidence="2">
    <location>
        <begin position="1"/>
        <end position="21"/>
    </location>
</feature>
<protein>
    <submittedName>
        <fullName evidence="3">Uncharacterized protein</fullName>
    </submittedName>
</protein>
<feature type="transmembrane region" description="Helical" evidence="1">
    <location>
        <begin position="39"/>
        <end position="60"/>
    </location>
</feature>
<evidence type="ECO:0000313" key="4">
    <source>
        <dbReference type="Proteomes" id="UP001432222"/>
    </source>
</evidence>
<evidence type="ECO:0000313" key="3">
    <source>
        <dbReference type="EMBL" id="WUQ83574.1"/>
    </source>
</evidence>